<dbReference type="EMBL" id="JBDXMX010000001">
    <property type="protein sequence ID" value="MEO9246636.1"/>
    <property type="molecule type" value="Genomic_DNA"/>
</dbReference>
<evidence type="ECO:0000313" key="3">
    <source>
        <dbReference type="Proteomes" id="UP001484097"/>
    </source>
</evidence>
<feature type="domain" description="DUF306" evidence="1">
    <location>
        <begin position="14"/>
        <end position="61"/>
    </location>
</feature>
<sequence length="105" mass="11261">MEELTDHRWGSDAPGQPWLGFDAEGGLYGSDGCNRLVGQWVLTGDRLEFGRLVSTMMFCRDVDTWLLGAAAARWVRGSAGEWLEVCDAAGGVIGVLERDGDAGLG</sequence>
<accession>A0ABV0IEQ1</accession>
<protein>
    <submittedName>
        <fullName evidence="2">META domain-containing protein</fullName>
    </submittedName>
</protein>
<name>A0ABV0IEQ1_9MICC</name>
<dbReference type="RefSeq" id="WP_309808853.1">
    <property type="nucleotide sequence ID" value="NZ_JBDXMX010000001.1"/>
</dbReference>
<gene>
    <name evidence="2" type="ORF">ABDK96_02965</name>
</gene>
<evidence type="ECO:0000313" key="2">
    <source>
        <dbReference type="EMBL" id="MEO9246636.1"/>
    </source>
</evidence>
<reference evidence="2 3" key="1">
    <citation type="submission" date="2024-05" db="EMBL/GenBank/DDBJ databases">
        <authorList>
            <person name="Yi C."/>
        </authorList>
    </citation>
    <scope>NUCLEOTIDE SEQUENCE [LARGE SCALE GENOMIC DNA]</scope>
    <source>
        <strain evidence="2 3">XS13</strain>
    </source>
</reference>
<dbReference type="Gene3D" id="2.40.128.270">
    <property type="match status" value="1"/>
</dbReference>
<proteinExistence type="predicted"/>
<comment type="caution">
    <text evidence="2">The sequence shown here is derived from an EMBL/GenBank/DDBJ whole genome shotgun (WGS) entry which is preliminary data.</text>
</comment>
<evidence type="ECO:0000259" key="1">
    <source>
        <dbReference type="Pfam" id="PF03724"/>
    </source>
</evidence>
<organism evidence="2 3">
    <name type="scientific">Citricoccus nitrophenolicus</name>
    <dbReference type="NCBI Taxonomy" id="863575"/>
    <lineage>
        <taxon>Bacteria</taxon>
        <taxon>Bacillati</taxon>
        <taxon>Actinomycetota</taxon>
        <taxon>Actinomycetes</taxon>
        <taxon>Micrococcales</taxon>
        <taxon>Micrococcaceae</taxon>
        <taxon>Citricoccus</taxon>
    </lineage>
</organism>
<dbReference type="Pfam" id="PF03724">
    <property type="entry name" value="META"/>
    <property type="match status" value="1"/>
</dbReference>
<keyword evidence="3" id="KW-1185">Reference proteome</keyword>
<dbReference type="InterPro" id="IPR005184">
    <property type="entry name" value="DUF306_Meta_HslJ"/>
</dbReference>
<dbReference type="Proteomes" id="UP001484097">
    <property type="component" value="Unassembled WGS sequence"/>
</dbReference>
<dbReference type="InterPro" id="IPR038670">
    <property type="entry name" value="HslJ-like_sf"/>
</dbReference>